<feature type="compositionally biased region" description="Basic and acidic residues" evidence="1">
    <location>
        <begin position="337"/>
        <end position="361"/>
    </location>
</feature>
<keyword evidence="3" id="KW-1185">Reference proteome</keyword>
<sequence length="374" mass="40026">MIALGEALDNPVRLRREDAAANKTVDKTGGRDADEFERIFCSVNGAIDAPPQAPATSTRGIEAALSPAFFPYQAAIPNPAQMNAPASTQEKYGDAATVAAGRVAIQPQTAEPEGLAARDAQMLPPQDRPALSGALADEESLLIARRRTDAAEPVAPRSPSSFDPGGAHKIPMAFERTIRPRDESPQAIKADMPAVPSESMTFHVDDLSVHIPLAIAHSLTDNASLVNSERVAMARDSTHDAVHPRETVKILRFSLEPESLGVVSVRMKIAHSRVEIRLDAQSDVAPALLRAREALSTAIGDKGLILDSCEIRAIAQEPQTVVAADRTPQHTGNFERGFAHDGRSSQQERREGGRNARRPREAASPSCIPPGLVL</sequence>
<dbReference type="AlphaFoldDB" id="A0A6B8M6D8"/>
<reference evidence="2 3" key="1">
    <citation type="submission" date="2019-09" db="EMBL/GenBank/DDBJ databases">
        <title>Isolation and complete genome sequencing of Methylocystis species.</title>
        <authorList>
            <person name="Rumah B.L."/>
            <person name="Stead C.E."/>
            <person name="Stevens B.C."/>
            <person name="Minton N.P."/>
            <person name="Grosse-Honebrink A."/>
            <person name="Zhang Y."/>
        </authorList>
    </citation>
    <scope>NUCLEOTIDE SEQUENCE [LARGE SCALE GENOMIC DNA]</scope>
    <source>
        <strain evidence="2 3">BRCS2</strain>
    </source>
</reference>
<keyword evidence="2" id="KW-0969">Cilium</keyword>
<name>A0A6B8M6D8_9HYPH</name>
<dbReference type="RefSeq" id="WP_016918312.1">
    <property type="nucleotide sequence ID" value="NZ_CP044331.1"/>
</dbReference>
<dbReference type="KEGG" id="mpar:F7D14_10785"/>
<protein>
    <submittedName>
        <fullName evidence="2">Flagellar hook-length control protein FliK</fullName>
    </submittedName>
</protein>
<keyword evidence="2" id="KW-0282">Flagellum</keyword>
<evidence type="ECO:0000313" key="3">
    <source>
        <dbReference type="Proteomes" id="UP000422569"/>
    </source>
</evidence>
<gene>
    <name evidence="2" type="ORF">F7D14_10785</name>
</gene>
<proteinExistence type="predicted"/>
<dbReference type="EMBL" id="CP044331">
    <property type="protein sequence ID" value="QGM97905.1"/>
    <property type="molecule type" value="Genomic_DNA"/>
</dbReference>
<dbReference type="Proteomes" id="UP000422569">
    <property type="component" value="Chromosome"/>
</dbReference>
<evidence type="ECO:0000256" key="1">
    <source>
        <dbReference type="SAM" id="MobiDB-lite"/>
    </source>
</evidence>
<evidence type="ECO:0000313" key="2">
    <source>
        <dbReference type="EMBL" id="QGM97905.1"/>
    </source>
</evidence>
<keyword evidence="2" id="KW-0966">Cell projection</keyword>
<feature type="region of interest" description="Disordered" evidence="1">
    <location>
        <begin position="148"/>
        <end position="168"/>
    </location>
</feature>
<feature type="region of interest" description="Disordered" evidence="1">
    <location>
        <begin position="325"/>
        <end position="374"/>
    </location>
</feature>
<accession>A0A6B8M6D8</accession>
<organism evidence="2 3">
    <name type="scientific">Methylocystis parvus</name>
    <dbReference type="NCBI Taxonomy" id="134"/>
    <lineage>
        <taxon>Bacteria</taxon>
        <taxon>Pseudomonadati</taxon>
        <taxon>Pseudomonadota</taxon>
        <taxon>Alphaproteobacteria</taxon>
        <taxon>Hyphomicrobiales</taxon>
        <taxon>Methylocystaceae</taxon>
        <taxon>Methylocystis</taxon>
    </lineage>
</organism>